<evidence type="ECO:0000256" key="10">
    <source>
        <dbReference type="ARBA" id="ARBA00025276"/>
    </source>
</evidence>
<dbReference type="Gene3D" id="3.30.70.330">
    <property type="match status" value="1"/>
</dbReference>
<comment type="function">
    <text evidence="10 11">Plays a role in maintaining the mitochondrial genome and in controlling the mtDNA escape. Involved in the regulation of mtDNA nucleotide structure and number. May have a dispensable role in early maturation of pre-rRNA.</text>
</comment>
<dbReference type="Pfam" id="PF10443">
    <property type="entry name" value="RNA12"/>
    <property type="match status" value="1"/>
</dbReference>
<sequence length="750" mass="86138">MLSLGFGAKNSVMQSLLLKNSLQTIIVPTVLRLKPYKKLTSRFISTDIKKSDEESGETNDTVIEKTKRETLLYFDNVYTRSNFLTWYDFLSFRNKTADARKRILNMIQNQFEMTEFISMQRDGGVFAKFLVPYPYTVPEVNSKIQKLVQNHERGNFFKKVSCFPTKGIPLVEDMQRIPSRNLILTHTGKLAEQDVYSLLRRYGQIVDINCSEGKTEVSFKNLHSAVCAKNCVNGFTLGGVNLIIKFDKNSSSHLIRNFYVNHTRLAIPLTFAILSIVALMIFDPIRELMVELKITKKFQFYTSYYNSLLKYFNKQHDDSNSAFFEDEVNDLRMWLEENNNTFVVIRGPRGSGKNSMARAALKDRDNVLFIDCDSLVKTRIDSKFLANASGQLGYYPIFPWINSFVGIIDLGVQSLTGQKSGLSESKEKQFNSMLATAVIASRRVALKDYKSGNEEDYLLQNPDAKPIIVIDRFSSKSEINGFVYKELAEWASLLVQMNLAHVVFLTESISAVSVLSQALPNQIFKNMVLSDATPEAARRYVLKNFTKELDLDAIEPLGGRMLDLQAFIRRIKSGESEYEALNKMRIQATEQITQMFLSDTTVRGAQAFDLIEMLAEREYITLKDIRYKPIFKSDPEKALLELEKDGLIAISRDRGMLDKIRPAKPLFRLAFDDLMKDEYAFKLLKAAYYIKIVAFEAGRIKKWEEELKNFKYQQENNKIFRPRLEYLANKIKISSDIIDDSEAKVKEYSK</sequence>
<evidence type="ECO:0000256" key="5">
    <source>
        <dbReference type="ARBA" id="ARBA00022792"/>
    </source>
</evidence>
<dbReference type="InterPro" id="IPR039627">
    <property type="entry name" value="Yme2_C"/>
</dbReference>
<gene>
    <name evidence="13" type="ORF">HANVADRAFT_51990</name>
</gene>
<dbReference type="PANTHER" id="PTHR32198">
    <property type="entry name" value="MITOCHONDRIAL ESCAPE PROTEIN 2"/>
    <property type="match status" value="1"/>
</dbReference>
<dbReference type="InterPro" id="IPR012677">
    <property type="entry name" value="Nucleotide-bd_a/b_plait_sf"/>
</dbReference>
<keyword evidence="9" id="KW-0472">Membrane</keyword>
<evidence type="ECO:0000256" key="7">
    <source>
        <dbReference type="ARBA" id="ARBA00022989"/>
    </source>
</evidence>
<evidence type="ECO:0000256" key="3">
    <source>
        <dbReference type="ARBA" id="ARBA00020222"/>
    </source>
</evidence>
<evidence type="ECO:0000313" key="13">
    <source>
        <dbReference type="EMBL" id="OBA27888.1"/>
    </source>
</evidence>
<proteinExistence type="inferred from homology"/>
<reference evidence="14" key="1">
    <citation type="journal article" date="2016" name="Proc. Natl. Acad. Sci. U.S.A.">
        <title>Comparative genomics of biotechnologically important yeasts.</title>
        <authorList>
            <person name="Riley R."/>
            <person name="Haridas S."/>
            <person name="Wolfe K.H."/>
            <person name="Lopes M.R."/>
            <person name="Hittinger C.T."/>
            <person name="Goeker M."/>
            <person name="Salamov A.A."/>
            <person name="Wisecaver J.H."/>
            <person name="Long T.M."/>
            <person name="Calvey C.H."/>
            <person name="Aerts A.L."/>
            <person name="Barry K.W."/>
            <person name="Choi C."/>
            <person name="Clum A."/>
            <person name="Coughlan A.Y."/>
            <person name="Deshpande S."/>
            <person name="Douglass A.P."/>
            <person name="Hanson S.J."/>
            <person name="Klenk H.-P."/>
            <person name="LaButti K.M."/>
            <person name="Lapidus A."/>
            <person name="Lindquist E.A."/>
            <person name="Lipzen A.M."/>
            <person name="Meier-Kolthoff J.P."/>
            <person name="Ohm R.A."/>
            <person name="Otillar R.P."/>
            <person name="Pangilinan J.L."/>
            <person name="Peng Y."/>
            <person name="Rokas A."/>
            <person name="Rosa C.A."/>
            <person name="Scheuner C."/>
            <person name="Sibirny A.A."/>
            <person name="Slot J.C."/>
            <person name="Stielow J.B."/>
            <person name="Sun H."/>
            <person name="Kurtzman C.P."/>
            <person name="Blackwell M."/>
            <person name="Grigoriev I.V."/>
            <person name="Jeffries T.W."/>
        </authorList>
    </citation>
    <scope>NUCLEOTIDE SEQUENCE [LARGE SCALE GENOMIC DNA]</scope>
    <source>
        <strain evidence="14">NRRL Y-1626</strain>
    </source>
</reference>
<protein>
    <recommendedName>
        <fullName evidence="3 11">Mitochondrial escape protein 2</fullName>
    </recommendedName>
</protein>
<organism evidence="13 14">
    <name type="scientific">Hanseniaspora valbyensis NRRL Y-1626</name>
    <dbReference type="NCBI Taxonomy" id="766949"/>
    <lineage>
        <taxon>Eukaryota</taxon>
        <taxon>Fungi</taxon>
        <taxon>Dikarya</taxon>
        <taxon>Ascomycota</taxon>
        <taxon>Saccharomycotina</taxon>
        <taxon>Saccharomycetes</taxon>
        <taxon>Saccharomycodales</taxon>
        <taxon>Saccharomycodaceae</taxon>
        <taxon>Hanseniaspora</taxon>
    </lineage>
</organism>
<dbReference type="InterPro" id="IPR027417">
    <property type="entry name" value="P-loop_NTPase"/>
</dbReference>
<dbReference type="Proteomes" id="UP000092321">
    <property type="component" value="Unassembled WGS sequence"/>
</dbReference>
<evidence type="ECO:0000256" key="4">
    <source>
        <dbReference type="ARBA" id="ARBA00022692"/>
    </source>
</evidence>
<dbReference type="OrthoDB" id="10267654at2759"/>
<keyword evidence="5 11" id="KW-0999">Mitochondrion inner membrane</keyword>
<keyword evidence="8 11" id="KW-0496">Mitochondrion</keyword>
<dbReference type="SUPFAM" id="SSF54928">
    <property type="entry name" value="RNA-binding domain, RBD"/>
    <property type="match status" value="1"/>
</dbReference>
<dbReference type="GO" id="GO:0005743">
    <property type="term" value="C:mitochondrial inner membrane"/>
    <property type="evidence" value="ECO:0007669"/>
    <property type="project" value="UniProtKB-SubCell"/>
</dbReference>
<keyword evidence="7" id="KW-1133">Transmembrane helix</keyword>
<accession>A0A1B7TGR9</accession>
<comment type="similarity">
    <text evidence="2 11">Belongs to the YME2 family.</text>
</comment>
<dbReference type="Gene3D" id="3.40.50.300">
    <property type="entry name" value="P-loop containing nucleotide triphosphate hydrolases"/>
    <property type="match status" value="1"/>
</dbReference>
<dbReference type="InterPro" id="IPR018850">
    <property type="entry name" value="Mt_escape_2_C"/>
</dbReference>
<dbReference type="EMBL" id="LXPE01000006">
    <property type="protein sequence ID" value="OBA27888.1"/>
    <property type="molecule type" value="Genomic_DNA"/>
</dbReference>
<keyword evidence="11" id="KW-0507">mRNA processing</keyword>
<name>A0A1B7TGR9_9ASCO</name>
<keyword evidence="6" id="KW-0809">Transit peptide</keyword>
<comment type="caution">
    <text evidence="13">The sequence shown here is derived from an EMBL/GenBank/DDBJ whole genome shotgun (WGS) entry which is preliminary data.</text>
</comment>
<evidence type="ECO:0000256" key="9">
    <source>
        <dbReference type="ARBA" id="ARBA00023136"/>
    </source>
</evidence>
<evidence type="ECO:0000256" key="2">
    <source>
        <dbReference type="ARBA" id="ARBA00010320"/>
    </source>
</evidence>
<dbReference type="GO" id="GO:0006397">
    <property type="term" value="P:mRNA processing"/>
    <property type="evidence" value="ECO:0007669"/>
    <property type="project" value="UniProtKB-UniRule"/>
</dbReference>
<feature type="domain" description="Mitochondrial escape protein 2 C-terminal" evidence="12">
    <location>
        <begin position="326"/>
        <end position="548"/>
    </location>
</feature>
<evidence type="ECO:0000256" key="11">
    <source>
        <dbReference type="RuleBase" id="RU367108"/>
    </source>
</evidence>
<dbReference type="AlphaFoldDB" id="A0A1B7TGR9"/>
<dbReference type="InterPro" id="IPR035979">
    <property type="entry name" value="RBD_domain_sf"/>
</dbReference>
<evidence type="ECO:0000256" key="1">
    <source>
        <dbReference type="ARBA" id="ARBA00004434"/>
    </source>
</evidence>
<evidence type="ECO:0000313" key="14">
    <source>
        <dbReference type="Proteomes" id="UP000092321"/>
    </source>
</evidence>
<evidence type="ECO:0000259" key="12">
    <source>
        <dbReference type="Pfam" id="PF10443"/>
    </source>
</evidence>
<keyword evidence="14" id="KW-1185">Reference proteome</keyword>
<keyword evidence="11" id="KW-0694">RNA-binding</keyword>
<comment type="subcellular location">
    <subcellularLocation>
        <location evidence="1 11">Mitochondrion inner membrane</location>
        <topology evidence="1 11">Single-pass membrane protein</topology>
    </subcellularLocation>
</comment>
<dbReference type="PANTHER" id="PTHR32198:SF2">
    <property type="entry name" value="MITOCHONDRIAL ESCAPE PROTEIN 2"/>
    <property type="match status" value="1"/>
</dbReference>
<dbReference type="SUPFAM" id="SSF52540">
    <property type="entry name" value="P-loop containing nucleoside triphosphate hydrolases"/>
    <property type="match status" value="1"/>
</dbReference>
<evidence type="ECO:0000256" key="8">
    <source>
        <dbReference type="ARBA" id="ARBA00023128"/>
    </source>
</evidence>
<keyword evidence="4" id="KW-0812">Transmembrane</keyword>
<dbReference type="GO" id="GO:0003723">
    <property type="term" value="F:RNA binding"/>
    <property type="evidence" value="ECO:0007669"/>
    <property type="project" value="UniProtKB-UniRule"/>
</dbReference>
<evidence type="ECO:0000256" key="6">
    <source>
        <dbReference type="ARBA" id="ARBA00022946"/>
    </source>
</evidence>